<proteinExistence type="predicted"/>
<keyword evidence="2" id="KW-1185">Reference proteome</keyword>
<dbReference type="Pfam" id="PF08268">
    <property type="entry name" value="FBA_3"/>
    <property type="match status" value="1"/>
</dbReference>
<dbReference type="SMART" id="SM00256">
    <property type="entry name" value="FBOX"/>
    <property type="match status" value="1"/>
</dbReference>
<dbReference type="OrthoDB" id="1246377at2759"/>
<organism evidence="2 3">
    <name type="scientific">Nicotiana tabacum</name>
    <name type="common">Common tobacco</name>
    <dbReference type="NCBI Taxonomy" id="4097"/>
    <lineage>
        <taxon>Eukaryota</taxon>
        <taxon>Viridiplantae</taxon>
        <taxon>Streptophyta</taxon>
        <taxon>Embryophyta</taxon>
        <taxon>Tracheophyta</taxon>
        <taxon>Spermatophyta</taxon>
        <taxon>Magnoliopsida</taxon>
        <taxon>eudicotyledons</taxon>
        <taxon>Gunneridae</taxon>
        <taxon>Pentapetalae</taxon>
        <taxon>asterids</taxon>
        <taxon>lamiids</taxon>
        <taxon>Solanales</taxon>
        <taxon>Solanaceae</taxon>
        <taxon>Nicotianoideae</taxon>
        <taxon>Nicotianeae</taxon>
        <taxon>Nicotiana</taxon>
    </lineage>
</organism>
<dbReference type="InterPro" id="IPR001810">
    <property type="entry name" value="F-box_dom"/>
</dbReference>
<dbReference type="CDD" id="cd22157">
    <property type="entry name" value="F-box_AtFBW1-like"/>
    <property type="match status" value="1"/>
</dbReference>
<dbReference type="PANTHER" id="PTHR31111">
    <property type="entry name" value="BNAA05G37150D PROTEIN-RELATED"/>
    <property type="match status" value="1"/>
</dbReference>
<dbReference type="RefSeq" id="XP_016481341.1">
    <property type="nucleotide sequence ID" value="XM_016625855.1"/>
</dbReference>
<dbReference type="GeneID" id="107802372"/>
<dbReference type="AlphaFoldDB" id="A0A1S4AXH6"/>
<dbReference type="SUPFAM" id="SSF81383">
    <property type="entry name" value="F-box domain"/>
    <property type="match status" value="1"/>
</dbReference>
<dbReference type="InterPro" id="IPR036047">
    <property type="entry name" value="F-box-like_dom_sf"/>
</dbReference>
<dbReference type="STRING" id="4097.A0A1S4AXH6"/>
<evidence type="ECO:0000313" key="3">
    <source>
        <dbReference type="RefSeq" id="XP_016481341.1"/>
    </source>
</evidence>
<dbReference type="NCBIfam" id="TIGR01640">
    <property type="entry name" value="F_box_assoc_1"/>
    <property type="match status" value="1"/>
</dbReference>
<dbReference type="RefSeq" id="XP_016481341.1">
    <property type="nucleotide sequence ID" value="XM_016625855.2"/>
</dbReference>
<dbReference type="Proteomes" id="UP000790787">
    <property type="component" value="Chromosome 24"/>
</dbReference>
<reference evidence="3" key="2">
    <citation type="submission" date="2025-08" db="UniProtKB">
        <authorList>
            <consortium name="RefSeq"/>
        </authorList>
    </citation>
    <scope>IDENTIFICATION</scope>
    <source>
        <tissue evidence="3">Leaf</tissue>
    </source>
</reference>
<name>A0A1S4AXH6_TOBAC</name>
<reference evidence="2" key="1">
    <citation type="journal article" date="2014" name="Nat. Commun.">
        <title>The tobacco genome sequence and its comparison with those of tomato and potato.</title>
        <authorList>
            <person name="Sierro N."/>
            <person name="Battey J.N."/>
            <person name="Ouadi S."/>
            <person name="Bakaher N."/>
            <person name="Bovet L."/>
            <person name="Willig A."/>
            <person name="Goepfert S."/>
            <person name="Peitsch M.C."/>
            <person name="Ivanov N.V."/>
        </authorList>
    </citation>
    <scope>NUCLEOTIDE SEQUENCE [LARGE SCALE GENOMIC DNA]</scope>
</reference>
<dbReference type="PANTHER" id="PTHR31111:SF19">
    <property type="entry name" value="F-BOX DOMAIN-CONTAINING PROTEIN"/>
    <property type="match status" value="1"/>
</dbReference>
<evidence type="ECO:0000313" key="2">
    <source>
        <dbReference type="Proteomes" id="UP000790787"/>
    </source>
</evidence>
<dbReference type="OMA" id="RDRIYYK"/>
<protein>
    <submittedName>
        <fullName evidence="3">F-box protein At1g50870</fullName>
    </submittedName>
</protein>
<dbReference type="InterPro" id="IPR013187">
    <property type="entry name" value="F-box-assoc_dom_typ3"/>
</dbReference>
<dbReference type="PaxDb" id="4097-A0A1S4AXH6"/>
<gene>
    <name evidence="3" type="primary">LOC107802372</name>
</gene>
<evidence type="ECO:0000259" key="1">
    <source>
        <dbReference type="SMART" id="SM00256"/>
    </source>
</evidence>
<dbReference type="InterPro" id="IPR017451">
    <property type="entry name" value="F-box-assoc_interact_dom"/>
</dbReference>
<dbReference type="Pfam" id="PF00646">
    <property type="entry name" value="F-box"/>
    <property type="match status" value="1"/>
</dbReference>
<dbReference type="KEGG" id="nta:107802372"/>
<sequence length="364" mass="42376">MEGTLSEVTITTTKKRRMEEKRGFARDMIFEILTWLPAKSLMRFRCVSKAWNSFIRHDPHFVKLHNARSQTRPLASRLLFEIGTRHREVVESTSNFPTQLEGFSLQLARPRHYFDFNEITICSNHYNGLVCFYNRKDTQTYLYNITTGEIKALPSSLRLPKGWGPTLFLGFDQATERYKLLHVIFYKKKPRIKILTLGTTSWRIIRGDQYPVSCCFHTCIFLNGVVYWIEYHRPVIYFNFTEEKFVTLSLPQRSSWNTLNKMQTALWGKLSIYCRFQHERCNLVYDEVNKIFVKSNSTSDLENEKVALLAPKNVGEKITECGNIVLATGSVNSASTSLVFPDRFRLDNVSSFVENIIPLTFIEV</sequence>
<accession>A0A1S4AXH6</accession>
<feature type="domain" description="F-box" evidence="1">
    <location>
        <begin position="24"/>
        <end position="64"/>
    </location>
</feature>
<dbReference type="Gene3D" id="1.20.1280.50">
    <property type="match status" value="1"/>
</dbReference>